<evidence type="ECO:0000313" key="3">
    <source>
        <dbReference type="Proteomes" id="UP000682951"/>
    </source>
</evidence>
<keyword evidence="2" id="KW-0966">Cell projection</keyword>
<dbReference type="Proteomes" id="UP000682951">
    <property type="component" value="Unassembled WGS sequence"/>
</dbReference>
<reference evidence="2 3" key="1">
    <citation type="submission" date="2021-04" db="EMBL/GenBank/DDBJ databases">
        <title>Molecular and phenotypic characterization and identification of bacterial isolates recovered from the Anatolian ground squirrels (Spermophilus xanthoprymnus) and which have the potential to form a new species in the Campylobacter genus.</title>
        <authorList>
            <person name="Aydin F."/>
            <person name="Abay S."/>
            <person name="Kayman T."/>
            <person name="Karakaya E."/>
            <person name="Mustak H.K."/>
            <person name="Mustak I.B."/>
            <person name="Bilgin N."/>
            <person name="Duzler A."/>
            <person name="Sahin O."/>
            <person name="Guran O."/>
            <person name="Saticioglu I.B."/>
        </authorList>
    </citation>
    <scope>NUCLEOTIDE SEQUENCE [LARGE SCALE GENOMIC DNA]</scope>
    <source>
        <strain evidence="3">faydin-G24</strain>
    </source>
</reference>
<sequence>MIINGVSQSSHFDTTNKADEQKGVADKILDKISAKRALGGVDGSNLAIADALLSQSNELEQGVSNANDAIGMLQIADSTLSNLSLNADRINELNISLNNATLNDEQRSMIREEISYIAESMTKSIENATFNGKSIFGSELSFYTNSGISSINLNTNSITNVAPDGSNIDKISENITMLRSDIGSAQNGILSGINSSIERSIALKSSENNLQNNDIAENLNTLDQAILQMNATLIANVHTNSTLQTQISRLLA</sequence>
<comment type="caution">
    <text evidence="2">The sequence shown here is derived from an EMBL/GenBank/DDBJ whole genome shotgun (WGS) entry which is preliminary data.</text>
</comment>
<dbReference type="InterPro" id="IPR001492">
    <property type="entry name" value="Flagellin"/>
</dbReference>
<dbReference type="InterPro" id="IPR001029">
    <property type="entry name" value="Flagellin_N"/>
</dbReference>
<dbReference type="EMBL" id="JAGSSW010000003">
    <property type="protein sequence ID" value="MBR8463830.1"/>
    <property type="molecule type" value="Genomic_DNA"/>
</dbReference>
<evidence type="ECO:0000259" key="1">
    <source>
        <dbReference type="Pfam" id="PF00669"/>
    </source>
</evidence>
<dbReference type="PANTHER" id="PTHR42792:SF2">
    <property type="entry name" value="FLAGELLIN"/>
    <property type="match status" value="1"/>
</dbReference>
<evidence type="ECO:0000313" key="2">
    <source>
        <dbReference type="EMBL" id="MBR8463830.1"/>
    </source>
</evidence>
<gene>
    <name evidence="2" type="ORF">KDD93_04470</name>
</gene>
<organism evidence="2 3">
    <name type="scientific">Campylobacter anatolicus</name>
    <dbReference type="NCBI Taxonomy" id="2829105"/>
    <lineage>
        <taxon>Bacteria</taxon>
        <taxon>Pseudomonadati</taxon>
        <taxon>Campylobacterota</taxon>
        <taxon>Epsilonproteobacteria</taxon>
        <taxon>Campylobacterales</taxon>
        <taxon>Campylobacteraceae</taxon>
        <taxon>Campylobacter</taxon>
    </lineage>
</organism>
<dbReference type="Gene3D" id="1.20.1330.10">
    <property type="entry name" value="f41 fragment of flagellin, N-terminal domain"/>
    <property type="match status" value="1"/>
</dbReference>
<proteinExistence type="predicted"/>
<dbReference type="Pfam" id="PF00669">
    <property type="entry name" value="Flagellin_N"/>
    <property type="match status" value="1"/>
</dbReference>
<feature type="domain" description="Flagellin N-terminal" evidence="1">
    <location>
        <begin position="39"/>
        <end position="136"/>
    </location>
</feature>
<keyword evidence="2" id="KW-0969">Cilium</keyword>
<keyword evidence="2" id="KW-0282">Flagellum</keyword>
<protein>
    <submittedName>
        <fullName evidence="2">Flagellin</fullName>
    </submittedName>
</protein>
<accession>A0ABS5HHV6</accession>
<name>A0ABS5HHV6_9BACT</name>
<dbReference type="PANTHER" id="PTHR42792">
    <property type="entry name" value="FLAGELLIN"/>
    <property type="match status" value="1"/>
</dbReference>
<dbReference type="RefSeq" id="WP_212141873.1">
    <property type="nucleotide sequence ID" value="NZ_JAGSSW010000003.1"/>
</dbReference>
<keyword evidence="3" id="KW-1185">Reference proteome</keyword>
<dbReference type="SUPFAM" id="SSF64518">
    <property type="entry name" value="Phase 1 flagellin"/>
    <property type="match status" value="1"/>
</dbReference>